<gene>
    <name evidence="2" type="ORF">JP75_21380</name>
</gene>
<dbReference type="Pfam" id="PF20388">
    <property type="entry name" value="DUF6683"/>
    <property type="match status" value="1"/>
</dbReference>
<feature type="signal peptide" evidence="1">
    <location>
        <begin position="1"/>
        <end position="16"/>
    </location>
</feature>
<keyword evidence="1" id="KW-0732">Signal</keyword>
<evidence type="ECO:0000313" key="3">
    <source>
        <dbReference type="Proteomes" id="UP000028981"/>
    </source>
</evidence>
<dbReference type="Proteomes" id="UP000028981">
    <property type="component" value="Unassembled WGS sequence"/>
</dbReference>
<feature type="chain" id="PRO_5001825676" evidence="1">
    <location>
        <begin position="17"/>
        <end position="208"/>
    </location>
</feature>
<keyword evidence="3" id="KW-1185">Reference proteome</keyword>
<comment type="caution">
    <text evidence="2">The sequence shown here is derived from an EMBL/GenBank/DDBJ whole genome shotgun (WGS) entry which is preliminary data.</text>
</comment>
<evidence type="ECO:0000256" key="1">
    <source>
        <dbReference type="SAM" id="SignalP"/>
    </source>
</evidence>
<protein>
    <submittedName>
        <fullName evidence="2">Uncharacterized protein</fullName>
    </submittedName>
</protein>
<reference evidence="2 3" key="1">
    <citation type="submission" date="2014-08" db="EMBL/GenBank/DDBJ databases">
        <authorList>
            <person name="Hassan Y.I."/>
            <person name="Lepp D."/>
            <person name="Zhou T."/>
        </authorList>
    </citation>
    <scope>NUCLEOTIDE SEQUENCE [LARGE SCALE GENOMIC DNA]</scope>
    <source>
        <strain evidence="2 3">IFO13584</strain>
    </source>
</reference>
<dbReference type="AlphaFoldDB" id="A0A087LXI0"/>
<sequence length="208" mass="22441">MGLLAALILLPGLALAQDNPAPAAPYDTSYPASAVISARIQRQFLDNVRWSVSAEARNNLAAAFAERPALDIWQDLVAADGLKTGNVVDALTAYWVLNWVTANARYNFKVDNAPIQAQLRASMAADANFRTLSNLQKQEMAEGYILRFLVEHAALNDAVVRKDITALGRLALASVTRFRQEMGVDLLALEPGPEGFAPKARPANPAGD</sequence>
<name>A0A087LXI0_9HYPH</name>
<accession>A0A087LXI0</accession>
<dbReference type="EMBL" id="JQGC01000027">
    <property type="protein sequence ID" value="KFL29333.1"/>
    <property type="molecule type" value="Genomic_DNA"/>
</dbReference>
<organism evidence="2 3">
    <name type="scientific">Devosia riboflavina</name>
    <dbReference type="NCBI Taxonomy" id="46914"/>
    <lineage>
        <taxon>Bacteria</taxon>
        <taxon>Pseudomonadati</taxon>
        <taxon>Pseudomonadota</taxon>
        <taxon>Alphaproteobacteria</taxon>
        <taxon>Hyphomicrobiales</taxon>
        <taxon>Devosiaceae</taxon>
        <taxon>Devosia</taxon>
    </lineage>
</organism>
<dbReference type="InterPro" id="IPR046505">
    <property type="entry name" value="DUF6683"/>
</dbReference>
<evidence type="ECO:0000313" key="2">
    <source>
        <dbReference type="EMBL" id="KFL29333.1"/>
    </source>
</evidence>
<proteinExistence type="predicted"/>